<dbReference type="RefSeq" id="XP_062780624.1">
    <property type="nucleotide sequence ID" value="XM_062924573.1"/>
</dbReference>
<gene>
    <name evidence="1" type="ORF">CDEST_08414</name>
</gene>
<dbReference type="KEGG" id="cdet:87944917"/>
<accession>A0AAX4IK51</accession>
<dbReference type="EMBL" id="CP137309">
    <property type="protein sequence ID" value="WQF83400.1"/>
    <property type="molecule type" value="Genomic_DNA"/>
</dbReference>
<dbReference type="AlphaFoldDB" id="A0AAX4IK51"/>
<protein>
    <submittedName>
        <fullName evidence="1">Uncharacterized protein</fullName>
    </submittedName>
</protein>
<evidence type="ECO:0000313" key="2">
    <source>
        <dbReference type="Proteomes" id="UP001322277"/>
    </source>
</evidence>
<dbReference type="GeneID" id="87944917"/>
<keyword evidence="2" id="KW-1185">Reference proteome</keyword>
<organism evidence="1 2">
    <name type="scientific">Colletotrichum destructivum</name>
    <dbReference type="NCBI Taxonomy" id="34406"/>
    <lineage>
        <taxon>Eukaryota</taxon>
        <taxon>Fungi</taxon>
        <taxon>Dikarya</taxon>
        <taxon>Ascomycota</taxon>
        <taxon>Pezizomycotina</taxon>
        <taxon>Sordariomycetes</taxon>
        <taxon>Hypocreomycetidae</taxon>
        <taxon>Glomerellales</taxon>
        <taxon>Glomerellaceae</taxon>
        <taxon>Colletotrichum</taxon>
        <taxon>Colletotrichum destructivum species complex</taxon>
    </lineage>
</organism>
<evidence type="ECO:0000313" key="1">
    <source>
        <dbReference type="EMBL" id="WQF83400.1"/>
    </source>
</evidence>
<name>A0AAX4IK51_9PEZI</name>
<proteinExistence type="predicted"/>
<sequence length="75" mass="8493">MGYCKNAWSDDYVNSAFSLMTNMAKSRFWGTMHVVAHQGKRLMVAESPKHSLVFGGVRSNMSSHTIVYTKSRHIL</sequence>
<reference evidence="2" key="1">
    <citation type="journal article" date="2023" name="bioRxiv">
        <title>Complete genome of the Medicago anthracnose fungus, Colletotrichum destructivum, reveals a mini-chromosome-like region within a core chromosome.</title>
        <authorList>
            <person name="Lapalu N."/>
            <person name="Simon A."/>
            <person name="Lu A."/>
            <person name="Plaumann P.-L."/>
            <person name="Amselem J."/>
            <person name="Pigne S."/>
            <person name="Auger A."/>
            <person name="Koch C."/>
            <person name="Dallery J.-F."/>
            <person name="O'Connell R.J."/>
        </authorList>
    </citation>
    <scope>NUCLEOTIDE SEQUENCE [LARGE SCALE GENOMIC DNA]</scope>
    <source>
        <strain evidence="2">CBS 520.97</strain>
    </source>
</reference>
<dbReference type="Proteomes" id="UP001322277">
    <property type="component" value="Chromosome 5"/>
</dbReference>